<evidence type="ECO:0000256" key="1">
    <source>
        <dbReference type="SAM" id="MobiDB-lite"/>
    </source>
</evidence>
<gene>
    <name evidence="2" type="ORF">ASPWEDRAFT_25030</name>
</gene>
<evidence type="ECO:0008006" key="4">
    <source>
        <dbReference type="Google" id="ProtNLM"/>
    </source>
</evidence>
<name>A0A1L9RWD5_ASPWE</name>
<feature type="compositionally biased region" description="Basic and acidic residues" evidence="1">
    <location>
        <begin position="92"/>
        <end position="104"/>
    </location>
</feature>
<dbReference type="AlphaFoldDB" id="A0A1L9RWD5"/>
<dbReference type="Proteomes" id="UP000184383">
    <property type="component" value="Unassembled WGS sequence"/>
</dbReference>
<evidence type="ECO:0000313" key="2">
    <source>
        <dbReference type="EMBL" id="OJJ39177.1"/>
    </source>
</evidence>
<dbReference type="GeneID" id="63748537"/>
<keyword evidence="3" id="KW-1185">Reference proteome</keyword>
<proteinExistence type="predicted"/>
<dbReference type="VEuPathDB" id="FungiDB:ASPWEDRAFT_25030"/>
<feature type="region of interest" description="Disordered" evidence="1">
    <location>
        <begin position="210"/>
        <end position="238"/>
    </location>
</feature>
<dbReference type="OrthoDB" id="514070at2759"/>
<evidence type="ECO:0000313" key="3">
    <source>
        <dbReference type="Proteomes" id="UP000184383"/>
    </source>
</evidence>
<reference evidence="3" key="1">
    <citation type="journal article" date="2017" name="Genome Biol.">
        <title>Comparative genomics reveals high biological diversity and specific adaptations in the industrially and medically important fungal genus Aspergillus.</title>
        <authorList>
            <person name="de Vries R.P."/>
            <person name="Riley R."/>
            <person name="Wiebenga A."/>
            <person name="Aguilar-Osorio G."/>
            <person name="Amillis S."/>
            <person name="Uchima C.A."/>
            <person name="Anderluh G."/>
            <person name="Asadollahi M."/>
            <person name="Askin M."/>
            <person name="Barry K."/>
            <person name="Battaglia E."/>
            <person name="Bayram O."/>
            <person name="Benocci T."/>
            <person name="Braus-Stromeyer S.A."/>
            <person name="Caldana C."/>
            <person name="Canovas D."/>
            <person name="Cerqueira G.C."/>
            <person name="Chen F."/>
            <person name="Chen W."/>
            <person name="Choi C."/>
            <person name="Clum A."/>
            <person name="Dos Santos R.A."/>
            <person name="Damasio A.R."/>
            <person name="Diallinas G."/>
            <person name="Emri T."/>
            <person name="Fekete E."/>
            <person name="Flipphi M."/>
            <person name="Freyberg S."/>
            <person name="Gallo A."/>
            <person name="Gournas C."/>
            <person name="Habgood R."/>
            <person name="Hainaut M."/>
            <person name="Harispe M.L."/>
            <person name="Henrissat B."/>
            <person name="Hilden K.S."/>
            <person name="Hope R."/>
            <person name="Hossain A."/>
            <person name="Karabika E."/>
            <person name="Karaffa L."/>
            <person name="Karanyi Z."/>
            <person name="Krasevec N."/>
            <person name="Kuo A."/>
            <person name="Kusch H."/>
            <person name="LaButti K."/>
            <person name="Lagendijk E.L."/>
            <person name="Lapidus A."/>
            <person name="Levasseur A."/>
            <person name="Lindquist E."/>
            <person name="Lipzen A."/>
            <person name="Logrieco A.F."/>
            <person name="MacCabe A."/>
            <person name="Maekelae M.R."/>
            <person name="Malavazi I."/>
            <person name="Melin P."/>
            <person name="Meyer V."/>
            <person name="Mielnichuk N."/>
            <person name="Miskei M."/>
            <person name="Molnar A.P."/>
            <person name="Mule G."/>
            <person name="Ngan C.Y."/>
            <person name="Orejas M."/>
            <person name="Orosz E."/>
            <person name="Ouedraogo J.P."/>
            <person name="Overkamp K.M."/>
            <person name="Park H.-S."/>
            <person name="Perrone G."/>
            <person name="Piumi F."/>
            <person name="Punt P.J."/>
            <person name="Ram A.F."/>
            <person name="Ramon A."/>
            <person name="Rauscher S."/>
            <person name="Record E."/>
            <person name="Riano-Pachon D.M."/>
            <person name="Robert V."/>
            <person name="Roehrig J."/>
            <person name="Ruller R."/>
            <person name="Salamov A."/>
            <person name="Salih N.S."/>
            <person name="Samson R.A."/>
            <person name="Sandor E."/>
            <person name="Sanguinetti M."/>
            <person name="Schuetze T."/>
            <person name="Sepcic K."/>
            <person name="Shelest E."/>
            <person name="Sherlock G."/>
            <person name="Sophianopoulou V."/>
            <person name="Squina F.M."/>
            <person name="Sun H."/>
            <person name="Susca A."/>
            <person name="Todd R.B."/>
            <person name="Tsang A."/>
            <person name="Unkles S.E."/>
            <person name="van de Wiele N."/>
            <person name="van Rossen-Uffink D."/>
            <person name="Oliveira J.V."/>
            <person name="Vesth T.C."/>
            <person name="Visser J."/>
            <person name="Yu J.-H."/>
            <person name="Zhou M."/>
            <person name="Andersen M.R."/>
            <person name="Archer D.B."/>
            <person name="Baker S.E."/>
            <person name="Benoit I."/>
            <person name="Brakhage A.A."/>
            <person name="Braus G.H."/>
            <person name="Fischer R."/>
            <person name="Frisvad J.C."/>
            <person name="Goldman G.H."/>
            <person name="Houbraken J."/>
            <person name="Oakley B."/>
            <person name="Pocsi I."/>
            <person name="Scazzocchio C."/>
            <person name="Seiboth B."/>
            <person name="vanKuyk P.A."/>
            <person name="Wortman J."/>
            <person name="Dyer P.S."/>
            <person name="Grigoriev I.V."/>
        </authorList>
    </citation>
    <scope>NUCLEOTIDE SEQUENCE [LARGE SCALE GENOMIC DNA]</scope>
    <source>
        <strain evidence="3">DTO 134E9</strain>
    </source>
</reference>
<feature type="region of interest" description="Disordered" evidence="1">
    <location>
        <begin position="70"/>
        <end position="112"/>
    </location>
</feature>
<organism evidence="2 3">
    <name type="scientific">Aspergillus wentii DTO 134E9</name>
    <dbReference type="NCBI Taxonomy" id="1073089"/>
    <lineage>
        <taxon>Eukaryota</taxon>
        <taxon>Fungi</taxon>
        <taxon>Dikarya</taxon>
        <taxon>Ascomycota</taxon>
        <taxon>Pezizomycotina</taxon>
        <taxon>Eurotiomycetes</taxon>
        <taxon>Eurotiomycetidae</taxon>
        <taxon>Eurotiales</taxon>
        <taxon>Aspergillaceae</taxon>
        <taxon>Aspergillus</taxon>
        <taxon>Aspergillus subgen. Cremei</taxon>
    </lineage>
</organism>
<dbReference type="EMBL" id="KV878210">
    <property type="protein sequence ID" value="OJJ39177.1"/>
    <property type="molecule type" value="Genomic_DNA"/>
</dbReference>
<accession>A0A1L9RWD5</accession>
<dbReference type="STRING" id="1073089.A0A1L9RWD5"/>
<sequence length="346" mass="37958">MAASQVQTLLRFLSQDAKVPLAMAMGKIMDLQRANLMSAEQISKSDLKPLQEIFKDEKTAKQVLNAAKRVTKKRKEPTEATASPQKKTKRTTLKDDATPFEKENALSLPSSSATEEELSKTVLCTNRAPLVLAFAVCVLKYTMPEQPISSRLSLAQAIVSANSRSKAISLGIESGQTAEQEGWGEGQPVVKVLGREIKILKRWGYNPKAGEDEESHLQQGAADALGKSDPEDSNQMPPVWGVDLEELRDSKDAKANKPLPIFTPESARSYLFKSFTEIKDQSKGSPTNSKGGSTAQLETEKETCLGRLLRVIDMVYVHGAGIYESGLRFKAEQEVGERRGLSDYPT</sequence>
<protein>
    <recommendedName>
        <fullName evidence="4">Impact N-terminal domain-containing protein</fullName>
    </recommendedName>
</protein>
<dbReference type="RefSeq" id="XP_040692853.1">
    <property type="nucleotide sequence ID" value="XM_040832689.1"/>
</dbReference>